<evidence type="ECO:0000259" key="6">
    <source>
        <dbReference type="SMART" id="SM00226"/>
    </source>
</evidence>
<comment type="similarity">
    <text evidence="1">Belongs to the low molecular weight phosphotyrosine protein phosphatase family.</text>
</comment>
<dbReference type="EC" id="3.1.3.48" evidence="2"/>
<name>A0A068NL20_FIMGI</name>
<dbReference type="AlphaFoldDB" id="A0A068NL20"/>
<feature type="domain" description="Phosphotyrosine protein phosphatase I" evidence="6">
    <location>
        <begin position="3"/>
        <end position="148"/>
    </location>
</feature>
<dbReference type="InterPro" id="IPR023485">
    <property type="entry name" value="Ptyr_pPase"/>
</dbReference>
<dbReference type="KEGG" id="fgi:OP10G_0915"/>
<dbReference type="eggNOG" id="COG0394">
    <property type="taxonomic scope" value="Bacteria"/>
</dbReference>
<dbReference type="PANTHER" id="PTHR11717">
    <property type="entry name" value="LOW MOLECULAR WEIGHT PROTEIN TYROSINE PHOSPHATASE"/>
    <property type="match status" value="1"/>
</dbReference>
<dbReference type="SUPFAM" id="SSF52788">
    <property type="entry name" value="Phosphotyrosine protein phosphatases I"/>
    <property type="match status" value="1"/>
</dbReference>
<evidence type="ECO:0000256" key="3">
    <source>
        <dbReference type="ARBA" id="ARBA00022801"/>
    </source>
</evidence>
<dbReference type="STRING" id="661478.OP10G_0915"/>
<evidence type="ECO:0000256" key="2">
    <source>
        <dbReference type="ARBA" id="ARBA00013064"/>
    </source>
</evidence>
<evidence type="ECO:0000256" key="4">
    <source>
        <dbReference type="ARBA" id="ARBA00022912"/>
    </source>
</evidence>
<evidence type="ECO:0000313" key="8">
    <source>
        <dbReference type="Proteomes" id="UP000027982"/>
    </source>
</evidence>
<proteinExistence type="inferred from homology"/>
<dbReference type="PRINTS" id="PR00719">
    <property type="entry name" value="LMWPTPASE"/>
</dbReference>
<dbReference type="CDD" id="cd16343">
    <property type="entry name" value="LMWPTP"/>
    <property type="match status" value="1"/>
</dbReference>
<dbReference type="PANTHER" id="PTHR11717:SF7">
    <property type="entry name" value="LOW MOLECULAR WEIGHT PHOSPHOTYROSINE PROTEIN PHOSPHATASE"/>
    <property type="match status" value="1"/>
</dbReference>
<dbReference type="EMBL" id="CP007139">
    <property type="protein sequence ID" value="AIE84283.1"/>
    <property type="molecule type" value="Genomic_DNA"/>
</dbReference>
<sequence>MPPRILFVCLGNICRSPLAEAILRRDAEARGVDIQIDSAGTGDWHTGELPDRRARQVGIARGCRMEMRARQVKSSDFKEFDLVIPMDLANERELRSWRGADPGRIRLATSFDPASPLIEVPDPYYGDLTDFEAVADMLESISQGILSSVVKS</sequence>
<dbReference type="InterPro" id="IPR050438">
    <property type="entry name" value="LMW_PTPase"/>
</dbReference>
<evidence type="ECO:0000313" key="7">
    <source>
        <dbReference type="EMBL" id="AIE84283.1"/>
    </source>
</evidence>
<dbReference type="Proteomes" id="UP000027982">
    <property type="component" value="Chromosome"/>
</dbReference>
<feature type="active site" description="Nucleophile" evidence="5">
    <location>
        <position position="9"/>
    </location>
</feature>
<keyword evidence="8" id="KW-1185">Reference proteome</keyword>
<dbReference type="OrthoDB" id="9784339at2"/>
<dbReference type="Pfam" id="PF01451">
    <property type="entry name" value="LMWPc"/>
    <property type="match status" value="1"/>
</dbReference>
<gene>
    <name evidence="7" type="ORF">OP10G_0915</name>
</gene>
<keyword evidence="4" id="KW-0904">Protein phosphatase</keyword>
<dbReference type="InterPro" id="IPR036196">
    <property type="entry name" value="Ptyr_pPase_sf"/>
</dbReference>
<reference evidence="7 8" key="1">
    <citation type="journal article" date="2014" name="PLoS ONE">
        <title>The first complete genome sequence of the class fimbriimonadia in the phylum armatimonadetes.</title>
        <authorList>
            <person name="Hu Z.Y."/>
            <person name="Wang Y.Z."/>
            <person name="Im W.T."/>
            <person name="Wang S.Y."/>
            <person name="Zhao G.P."/>
            <person name="Zheng H.J."/>
            <person name="Quan Z.X."/>
        </authorList>
    </citation>
    <scope>NUCLEOTIDE SEQUENCE [LARGE SCALE GENOMIC DNA]</scope>
    <source>
        <strain evidence="7">Gsoil 348</strain>
    </source>
</reference>
<feature type="active site" evidence="5">
    <location>
        <position position="15"/>
    </location>
</feature>
<organism evidence="7 8">
    <name type="scientific">Fimbriimonas ginsengisoli Gsoil 348</name>
    <dbReference type="NCBI Taxonomy" id="661478"/>
    <lineage>
        <taxon>Bacteria</taxon>
        <taxon>Bacillati</taxon>
        <taxon>Armatimonadota</taxon>
        <taxon>Fimbriimonadia</taxon>
        <taxon>Fimbriimonadales</taxon>
        <taxon>Fimbriimonadaceae</taxon>
        <taxon>Fimbriimonas</taxon>
    </lineage>
</organism>
<accession>A0A068NL20</accession>
<dbReference type="InterPro" id="IPR017867">
    <property type="entry name" value="Tyr_phospatase_low_mol_wt"/>
</dbReference>
<protein>
    <recommendedName>
        <fullName evidence="2">protein-tyrosine-phosphatase</fullName>
        <ecNumber evidence="2">3.1.3.48</ecNumber>
    </recommendedName>
</protein>
<keyword evidence="3" id="KW-0378">Hydrolase</keyword>
<dbReference type="SMART" id="SM00226">
    <property type="entry name" value="LMWPc"/>
    <property type="match status" value="1"/>
</dbReference>
<evidence type="ECO:0000256" key="1">
    <source>
        <dbReference type="ARBA" id="ARBA00011063"/>
    </source>
</evidence>
<dbReference type="HOGENOM" id="CLU_071415_2_1_0"/>
<evidence type="ECO:0000256" key="5">
    <source>
        <dbReference type="PIRSR" id="PIRSR617867-1"/>
    </source>
</evidence>
<dbReference type="RefSeq" id="WP_025227073.1">
    <property type="nucleotide sequence ID" value="NZ_CP007139.1"/>
</dbReference>
<feature type="active site" description="Proton donor" evidence="5">
    <location>
        <position position="122"/>
    </location>
</feature>
<dbReference type="Gene3D" id="3.40.50.2300">
    <property type="match status" value="1"/>
</dbReference>
<dbReference type="GO" id="GO:0004725">
    <property type="term" value="F:protein tyrosine phosphatase activity"/>
    <property type="evidence" value="ECO:0007669"/>
    <property type="project" value="UniProtKB-EC"/>
</dbReference>